<evidence type="ECO:0000256" key="1">
    <source>
        <dbReference type="ARBA" id="ARBA00022737"/>
    </source>
</evidence>
<evidence type="ECO:0000259" key="2">
    <source>
        <dbReference type="PROSITE" id="PS50206"/>
    </source>
</evidence>
<accession>A0A7T2VXE4</accession>
<keyword evidence="1" id="KW-0677">Repeat</keyword>
<dbReference type="Gene3D" id="3.40.250.10">
    <property type="entry name" value="Rhodanese-like domain"/>
    <property type="match status" value="4"/>
</dbReference>
<gene>
    <name evidence="3" type="ORF">I6G66_21670</name>
</gene>
<dbReference type="GO" id="GO:0016740">
    <property type="term" value="F:transferase activity"/>
    <property type="evidence" value="ECO:0007669"/>
    <property type="project" value="UniProtKB-KW"/>
</dbReference>
<dbReference type="SUPFAM" id="SSF52821">
    <property type="entry name" value="Rhodanese/Cell cycle control phosphatase"/>
    <property type="match status" value="4"/>
</dbReference>
<dbReference type="InterPro" id="IPR036873">
    <property type="entry name" value="Rhodanese-like_dom_sf"/>
</dbReference>
<feature type="domain" description="Rhodanese" evidence="2">
    <location>
        <begin position="16"/>
        <end position="111"/>
    </location>
</feature>
<evidence type="ECO:0000313" key="4">
    <source>
        <dbReference type="Proteomes" id="UP000594778"/>
    </source>
</evidence>
<dbReference type="Pfam" id="PF00581">
    <property type="entry name" value="Rhodanese"/>
    <property type="match status" value="4"/>
</dbReference>
<dbReference type="Proteomes" id="UP000594778">
    <property type="component" value="Chromosome"/>
</dbReference>
<feature type="domain" description="Rhodanese" evidence="2">
    <location>
        <begin position="286"/>
        <end position="370"/>
    </location>
</feature>
<dbReference type="SMART" id="SM00450">
    <property type="entry name" value="RHOD"/>
    <property type="match status" value="4"/>
</dbReference>
<dbReference type="InterPro" id="IPR051126">
    <property type="entry name" value="Thiosulfate_sulfurtransferase"/>
</dbReference>
<feature type="domain" description="Rhodanese" evidence="2">
    <location>
        <begin position="148"/>
        <end position="235"/>
    </location>
</feature>
<feature type="domain" description="Rhodanese" evidence="2">
    <location>
        <begin position="385"/>
        <end position="468"/>
    </location>
</feature>
<evidence type="ECO:0000313" key="3">
    <source>
        <dbReference type="EMBL" id="QPS06896.1"/>
    </source>
</evidence>
<dbReference type="RefSeq" id="WP_197954476.1">
    <property type="nucleotide sequence ID" value="NZ_CP065668.1"/>
</dbReference>
<dbReference type="PROSITE" id="PS50206">
    <property type="entry name" value="RHODANESE_3"/>
    <property type="match status" value="4"/>
</dbReference>
<organism evidence="3 4">
    <name type="scientific">Delftia acidovorans</name>
    <name type="common">Pseudomonas acidovorans</name>
    <name type="synonym">Comamonas acidovorans</name>
    <dbReference type="NCBI Taxonomy" id="80866"/>
    <lineage>
        <taxon>Bacteria</taxon>
        <taxon>Pseudomonadati</taxon>
        <taxon>Pseudomonadota</taxon>
        <taxon>Betaproteobacteria</taxon>
        <taxon>Burkholderiales</taxon>
        <taxon>Comamonadaceae</taxon>
        <taxon>Delftia</taxon>
    </lineage>
</organism>
<name>A0A7T2VXE4_DELAC</name>
<sequence>MTASIDAHTLKSWLHDGQEIALLDVREHGQYGESHLFYATPLPYSRLELDVPRLVPRRQVRVVTYDGGEGDASAGMAERAARRLQALGYTQVAVLEGGAKAWSAAGYTLFAGVNLPSKTFGELAEHAYGTPRITAQQLAARQAAGLPLVVLDGRPVSEFHKMNIPGAICCPNGELALRVSRLVPDAATPIVVNCAGRTRSIIGAQTLINLGIPNPVYALENGTQGWYLADLPLEHGGTQRYGDDSASSALQAQARALAERFDVPEVDADTVRAWSQDAARTLFLCDVRTPEEFKAGSLPGAQHTPGGQLMQAGDQYVGVRGARLVLFDSDGVRAPVVASWLRQLGHDACVLRGGLQSGLDLSPAQPPQVPELAGITAQALHERMRQGEVVVVDLRAGMKYRAGHIAGARWSIRPCLARDLAGETRQIVLVADEPGMAQWAALELQGAAPLLLEGGLAAWQQDGLPVEATPDSPTDAECIDYLFFVHDRHDGNKEAARRYLAWETGLVPQLDAQELAAFRLPSA</sequence>
<keyword evidence="3" id="KW-0808">Transferase</keyword>
<dbReference type="PANTHER" id="PTHR43855:SF1">
    <property type="entry name" value="THIOSULFATE SULFURTRANSFERASE"/>
    <property type="match status" value="1"/>
</dbReference>
<dbReference type="InterPro" id="IPR001763">
    <property type="entry name" value="Rhodanese-like_dom"/>
</dbReference>
<protein>
    <submittedName>
        <fullName evidence="3">Sulfurtransferase</fullName>
    </submittedName>
</protein>
<proteinExistence type="predicted"/>
<dbReference type="EMBL" id="CP065668">
    <property type="protein sequence ID" value="QPS06896.1"/>
    <property type="molecule type" value="Genomic_DNA"/>
</dbReference>
<dbReference type="AlphaFoldDB" id="A0A7T2VXE4"/>
<reference evidence="3 4" key="1">
    <citation type="submission" date="2020-12" db="EMBL/GenBank/DDBJ databases">
        <title>FDA dAtabase for Regulatory Grade micrObial Sequences (FDA-ARGOS): Supporting development and validation of Infectious Disease Dx tests.</title>
        <authorList>
            <person name="Sproer C."/>
            <person name="Gronow S."/>
            <person name="Severitt S."/>
            <person name="Schroder I."/>
            <person name="Tallon L."/>
            <person name="Sadzewicz L."/>
            <person name="Zhao X."/>
            <person name="Boylan J."/>
            <person name="Ott S."/>
            <person name="Bowen H."/>
            <person name="Vavikolanu K."/>
            <person name="Mehta A."/>
            <person name="Aluvathingal J."/>
            <person name="Nadendla S."/>
            <person name="Lowell S."/>
            <person name="Myers T."/>
            <person name="Yan Y."/>
            <person name="Sichtig H."/>
        </authorList>
    </citation>
    <scope>NUCLEOTIDE SEQUENCE [LARGE SCALE GENOMIC DNA]</scope>
    <source>
        <strain evidence="3 4">FDAARGOS_909</strain>
    </source>
</reference>
<dbReference type="CDD" id="cd01534">
    <property type="entry name" value="4RHOD_Repeat_3"/>
    <property type="match status" value="1"/>
</dbReference>
<dbReference type="PANTHER" id="PTHR43855">
    <property type="entry name" value="THIOSULFATE SULFURTRANSFERASE"/>
    <property type="match status" value="1"/>
</dbReference>